<reference evidence="2" key="1">
    <citation type="submission" date="2018-11" db="EMBL/GenBank/DDBJ databases">
        <authorList>
            <consortium name="Pathogen Informatics"/>
        </authorList>
    </citation>
    <scope>NUCLEOTIDE SEQUENCE</scope>
</reference>
<evidence type="ECO:0000313" key="2">
    <source>
        <dbReference type="EMBL" id="VEL44139.1"/>
    </source>
</evidence>
<evidence type="ECO:0000256" key="1">
    <source>
        <dbReference type="SAM" id="MobiDB-lite"/>
    </source>
</evidence>
<dbReference type="EMBL" id="CAAALY010290321">
    <property type="protein sequence ID" value="VEL44139.1"/>
    <property type="molecule type" value="Genomic_DNA"/>
</dbReference>
<dbReference type="Proteomes" id="UP000784294">
    <property type="component" value="Unassembled WGS sequence"/>
</dbReference>
<protein>
    <submittedName>
        <fullName evidence="2">Uncharacterized protein</fullName>
    </submittedName>
</protein>
<comment type="caution">
    <text evidence="2">The sequence shown here is derived from an EMBL/GenBank/DDBJ whole genome shotgun (WGS) entry which is preliminary data.</text>
</comment>
<keyword evidence="3" id="KW-1185">Reference proteome</keyword>
<evidence type="ECO:0000313" key="3">
    <source>
        <dbReference type="Proteomes" id="UP000784294"/>
    </source>
</evidence>
<dbReference type="OrthoDB" id="445896at2759"/>
<gene>
    <name evidence="2" type="ORF">PXEA_LOCUS37579</name>
</gene>
<sequence length="77" mass="8432">MAKLTDDADYDAGETIENVPSSLSDAGRRLRTRRMAKLTDDTDYDAGETIENVPSSLSDAGRRLRTRLQAVTGMNKA</sequence>
<dbReference type="AlphaFoldDB" id="A0A448XT07"/>
<accession>A0A448XT07</accession>
<proteinExistence type="predicted"/>
<feature type="region of interest" description="Disordered" evidence="1">
    <location>
        <begin position="1"/>
        <end position="24"/>
    </location>
</feature>
<name>A0A448XT07_9PLAT</name>
<organism evidence="2 3">
    <name type="scientific">Protopolystoma xenopodis</name>
    <dbReference type="NCBI Taxonomy" id="117903"/>
    <lineage>
        <taxon>Eukaryota</taxon>
        <taxon>Metazoa</taxon>
        <taxon>Spiralia</taxon>
        <taxon>Lophotrochozoa</taxon>
        <taxon>Platyhelminthes</taxon>
        <taxon>Monogenea</taxon>
        <taxon>Polyopisthocotylea</taxon>
        <taxon>Polystomatidea</taxon>
        <taxon>Polystomatidae</taxon>
        <taxon>Protopolystoma</taxon>
    </lineage>
</organism>